<evidence type="ECO:0000313" key="1">
    <source>
        <dbReference type="EMBL" id="EKC37706.1"/>
    </source>
</evidence>
<dbReference type="HOGENOM" id="CLU_2869762_0_0_1"/>
<sequence length="64" mass="6995">MLKVLGEATTKFASVHAQGASCREHQRLPQYHGQHLSGHAPDDFKTCQKTGKKNKADISLSSCD</sequence>
<organism evidence="1">
    <name type="scientific">Magallana gigas</name>
    <name type="common">Pacific oyster</name>
    <name type="synonym">Crassostrea gigas</name>
    <dbReference type="NCBI Taxonomy" id="29159"/>
    <lineage>
        <taxon>Eukaryota</taxon>
        <taxon>Metazoa</taxon>
        <taxon>Spiralia</taxon>
        <taxon>Lophotrochozoa</taxon>
        <taxon>Mollusca</taxon>
        <taxon>Bivalvia</taxon>
        <taxon>Autobranchia</taxon>
        <taxon>Pteriomorphia</taxon>
        <taxon>Ostreida</taxon>
        <taxon>Ostreoidea</taxon>
        <taxon>Ostreidae</taxon>
        <taxon>Magallana</taxon>
    </lineage>
</organism>
<proteinExistence type="predicted"/>
<protein>
    <submittedName>
        <fullName evidence="1">Uncharacterized protein</fullName>
    </submittedName>
</protein>
<accession>K1RT01</accession>
<dbReference type="EMBL" id="JH818849">
    <property type="protein sequence ID" value="EKC37706.1"/>
    <property type="molecule type" value="Genomic_DNA"/>
</dbReference>
<dbReference type="AlphaFoldDB" id="K1RT01"/>
<gene>
    <name evidence="1" type="ORF">CGI_10020460</name>
</gene>
<reference evidence="1" key="1">
    <citation type="journal article" date="2012" name="Nature">
        <title>The oyster genome reveals stress adaptation and complexity of shell formation.</title>
        <authorList>
            <person name="Zhang G."/>
            <person name="Fang X."/>
            <person name="Guo X."/>
            <person name="Li L."/>
            <person name="Luo R."/>
            <person name="Xu F."/>
            <person name="Yang P."/>
            <person name="Zhang L."/>
            <person name="Wang X."/>
            <person name="Qi H."/>
            <person name="Xiong Z."/>
            <person name="Que H."/>
            <person name="Xie Y."/>
            <person name="Holland P.W."/>
            <person name="Paps J."/>
            <person name="Zhu Y."/>
            <person name="Wu F."/>
            <person name="Chen Y."/>
            <person name="Wang J."/>
            <person name="Peng C."/>
            <person name="Meng J."/>
            <person name="Yang L."/>
            <person name="Liu J."/>
            <person name="Wen B."/>
            <person name="Zhang N."/>
            <person name="Huang Z."/>
            <person name="Zhu Q."/>
            <person name="Feng Y."/>
            <person name="Mount A."/>
            <person name="Hedgecock D."/>
            <person name="Xu Z."/>
            <person name="Liu Y."/>
            <person name="Domazet-Loso T."/>
            <person name="Du Y."/>
            <person name="Sun X."/>
            <person name="Zhang S."/>
            <person name="Liu B."/>
            <person name="Cheng P."/>
            <person name="Jiang X."/>
            <person name="Li J."/>
            <person name="Fan D."/>
            <person name="Wang W."/>
            <person name="Fu W."/>
            <person name="Wang T."/>
            <person name="Wang B."/>
            <person name="Zhang J."/>
            <person name="Peng Z."/>
            <person name="Li Y."/>
            <person name="Li N."/>
            <person name="Wang J."/>
            <person name="Chen M."/>
            <person name="He Y."/>
            <person name="Tan F."/>
            <person name="Song X."/>
            <person name="Zheng Q."/>
            <person name="Huang R."/>
            <person name="Yang H."/>
            <person name="Du X."/>
            <person name="Chen L."/>
            <person name="Yang M."/>
            <person name="Gaffney P.M."/>
            <person name="Wang S."/>
            <person name="Luo L."/>
            <person name="She Z."/>
            <person name="Ming Y."/>
            <person name="Huang W."/>
            <person name="Zhang S."/>
            <person name="Huang B."/>
            <person name="Zhang Y."/>
            <person name="Qu T."/>
            <person name="Ni P."/>
            <person name="Miao G."/>
            <person name="Wang J."/>
            <person name="Wang Q."/>
            <person name="Steinberg C.E."/>
            <person name="Wang H."/>
            <person name="Li N."/>
            <person name="Qian L."/>
            <person name="Zhang G."/>
            <person name="Li Y."/>
            <person name="Yang H."/>
            <person name="Liu X."/>
            <person name="Wang J."/>
            <person name="Yin Y."/>
            <person name="Wang J."/>
        </authorList>
    </citation>
    <scope>NUCLEOTIDE SEQUENCE [LARGE SCALE GENOMIC DNA]</scope>
    <source>
        <strain evidence="1">05x7-T-G4-1.051#20</strain>
    </source>
</reference>
<dbReference type="InParanoid" id="K1RT01"/>
<name>K1RT01_MAGGI</name>